<keyword evidence="2" id="KW-1185">Reference proteome</keyword>
<comment type="caution">
    <text evidence="1">The sequence shown here is derived from an EMBL/GenBank/DDBJ whole genome shotgun (WGS) entry which is preliminary data.</text>
</comment>
<name>A0ABP4DCQ6_9ACTN</name>
<protein>
    <recommendedName>
        <fullName evidence="3">DUF2637 domain-containing protein</fullName>
    </recommendedName>
</protein>
<reference evidence="2" key="1">
    <citation type="journal article" date="2019" name="Int. J. Syst. Evol. Microbiol.">
        <title>The Global Catalogue of Microorganisms (GCM) 10K type strain sequencing project: providing services to taxonomists for standard genome sequencing and annotation.</title>
        <authorList>
            <consortium name="The Broad Institute Genomics Platform"/>
            <consortium name="The Broad Institute Genome Sequencing Center for Infectious Disease"/>
            <person name="Wu L."/>
            <person name="Ma J."/>
        </authorList>
    </citation>
    <scope>NUCLEOTIDE SEQUENCE [LARGE SCALE GENOMIC DNA]</scope>
    <source>
        <strain evidence="2">JCM 11445</strain>
    </source>
</reference>
<evidence type="ECO:0000313" key="1">
    <source>
        <dbReference type="EMBL" id="GAA1003490.1"/>
    </source>
</evidence>
<organism evidence="1 2">
    <name type="scientific">Streptomyces rhizosphaericus</name>
    <dbReference type="NCBI Taxonomy" id="114699"/>
    <lineage>
        <taxon>Bacteria</taxon>
        <taxon>Bacillati</taxon>
        <taxon>Actinomycetota</taxon>
        <taxon>Actinomycetes</taxon>
        <taxon>Kitasatosporales</taxon>
        <taxon>Streptomycetaceae</taxon>
        <taxon>Streptomyces</taxon>
        <taxon>Streptomyces violaceusniger group</taxon>
    </lineage>
</organism>
<evidence type="ECO:0008006" key="3">
    <source>
        <dbReference type="Google" id="ProtNLM"/>
    </source>
</evidence>
<gene>
    <name evidence="1" type="ORF">GCM10009576_096600</name>
</gene>
<dbReference type="Proteomes" id="UP001500033">
    <property type="component" value="Unassembled WGS sequence"/>
</dbReference>
<sequence length="248" mass="25882">MQHQQRDVLGWLAMAASVAVAAQGEWSLAVACGFSTWVAAALPVAIDAYAIRAMQTGREVLPAVLLMVATNAASHLHHGGRLPVSPWLVVAVSAIAPTVLWRVHALRRGTHQGTAAVPQASPAPGRPVMPAVPEPQVTRGGQADRAGVPRTVHVPEIELSGTGQEPVAICGGGHLPIPAVPPRPRLGTEAAREAIETAWREGLSVREAAQVSTRSPSQVQRVYARLDAERGPQVTAGQEAFDIAGVAA</sequence>
<proteinExistence type="predicted"/>
<dbReference type="EMBL" id="BAAAIE010000176">
    <property type="protein sequence ID" value="GAA1003490.1"/>
    <property type="molecule type" value="Genomic_DNA"/>
</dbReference>
<accession>A0ABP4DCQ6</accession>
<evidence type="ECO:0000313" key="2">
    <source>
        <dbReference type="Proteomes" id="UP001500033"/>
    </source>
</evidence>